<feature type="transmembrane region" description="Helical" evidence="1">
    <location>
        <begin position="340"/>
        <end position="359"/>
    </location>
</feature>
<dbReference type="PANTHER" id="PTHR36840:SF1">
    <property type="entry name" value="BLL5714 PROTEIN"/>
    <property type="match status" value="1"/>
</dbReference>
<proteinExistence type="predicted"/>
<evidence type="ECO:0000256" key="1">
    <source>
        <dbReference type="SAM" id="Phobius"/>
    </source>
</evidence>
<dbReference type="PANTHER" id="PTHR36840">
    <property type="entry name" value="BLL5714 PROTEIN"/>
    <property type="match status" value="1"/>
</dbReference>
<feature type="transmembrane region" description="Helical" evidence="1">
    <location>
        <begin position="49"/>
        <end position="69"/>
    </location>
</feature>
<dbReference type="KEGG" id="lse:F1C12_01705"/>
<feature type="transmembrane region" description="Helical" evidence="1">
    <location>
        <begin position="81"/>
        <end position="102"/>
    </location>
</feature>
<feature type="transmembrane region" description="Helical" evidence="1">
    <location>
        <begin position="236"/>
        <end position="256"/>
    </location>
</feature>
<reference evidence="3" key="1">
    <citation type="submission" date="2019-09" db="EMBL/GenBank/DDBJ databases">
        <title>Antimicrobial potential of Antarctic Bacteria.</title>
        <authorList>
            <person name="Benaud N."/>
            <person name="Edwards R.J."/>
            <person name="Ferrari B.C."/>
        </authorList>
    </citation>
    <scope>NUCLEOTIDE SEQUENCE [LARGE SCALE GENOMIC DNA]</scope>
    <source>
        <strain evidence="3">INR9</strain>
    </source>
</reference>
<evidence type="ECO:0000313" key="2">
    <source>
        <dbReference type="EMBL" id="QNE33984.1"/>
    </source>
</evidence>
<feature type="transmembrane region" description="Helical" evidence="1">
    <location>
        <begin position="21"/>
        <end position="43"/>
    </location>
</feature>
<evidence type="ECO:0000313" key="3">
    <source>
        <dbReference type="Proteomes" id="UP000515511"/>
    </source>
</evidence>
<sequence length="392" mass="42470">MRAFGFARDLLRSDGAGAHRVTYTELFFDLVFVFAVTQVSHVLLHEQSALTLLHTVMLAMVVWWVWMFTTWASSWLDPERGAVRALFVVLMLLGLLLASAIPEAFGDRAVLFAVCLVLMQLGRAGFTLFAFGRSRPEHAVNFVRIIVWHAMAGALWLAGAFLPDQARLVVWLIALAVDYVGPRLRFCTPGLGRSPLSSWNISGAHLSERVSLFLIIALGESIVVTGAAFSTAPLDVVHLAAFLAAFAGTVLLWLLYFSHSQRGGSEYIERAAERGMIAQTAYTYIPLLLVLGIVLSAVADGLVLERPVGVPTPWTAGLLCGSAIVYLVGLLLFRRATGMRWSLTVVVGAVVLGVLWAVAGVLPTAVVAWTVNGVLALVVVAEQAVYRRRASS</sequence>
<dbReference type="EMBL" id="CP043641">
    <property type="protein sequence ID" value="QNE33984.1"/>
    <property type="molecule type" value="Genomic_DNA"/>
</dbReference>
<feature type="transmembrane region" description="Helical" evidence="1">
    <location>
        <begin position="210"/>
        <end position="230"/>
    </location>
</feature>
<organism evidence="2 3">
    <name type="scientific">Leifsonia shinshuensis</name>
    <dbReference type="NCBI Taxonomy" id="150026"/>
    <lineage>
        <taxon>Bacteria</taxon>
        <taxon>Bacillati</taxon>
        <taxon>Actinomycetota</taxon>
        <taxon>Actinomycetes</taxon>
        <taxon>Micrococcales</taxon>
        <taxon>Microbacteriaceae</taxon>
        <taxon>Leifsonia</taxon>
    </lineage>
</organism>
<keyword evidence="1" id="KW-1133">Transmembrane helix</keyword>
<dbReference type="InterPro" id="IPR010640">
    <property type="entry name" value="Low_temperature_requirement_A"/>
</dbReference>
<feature type="transmembrane region" description="Helical" evidence="1">
    <location>
        <begin position="365"/>
        <end position="386"/>
    </location>
</feature>
<protein>
    <submittedName>
        <fullName evidence="2">Low temperature requirement protein A</fullName>
    </submittedName>
</protein>
<feature type="transmembrane region" description="Helical" evidence="1">
    <location>
        <begin position="277"/>
        <end position="299"/>
    </location>
</feature>
<gene>
    <name evidence="2" type="ORF">F1C12_01705</name>
</gene>
<keyword evidence="1" id="KW-0472">Membrane</keyword>
<feature type="transmembrane region" description="Helical" evidence="1">
    <location>
        <begin position="314"/>
        <end position="333"/>
    </location>
</feature>
<feature type="transmembrane region" description="Helical" evidence="1">
    <location>
        <begin position="168"/>
        <end position="186"/>
    </location>
</feature>
<dbReference type="Pfam" id="PF06772">
    <property type="entry name" value="LtrA"/>
    <property type="match status" value="1"/>
</dbReference>
<dbReference type="RefSeq" id="WP_185277156.1">
    <property type="nucleotide sequence ID" value="NZ_CP043641.1"/>
</dbReference>
<feature type="transmembrane region" description="Helical" evidence="1">
    <location>
        <begin position="108"/>
        <end position="130"/>
    </location>
</feature>
<dbReference type="Proteomes" id="UP000515511">
    <property type="component" value="Chromosome"/>
</dbReference>
<accession>A0A7G6Y669</accession>
<keyword evidence="1" id="KW-0812">Transmembrane</keyword>
<feature type="transmembrane region" description="Helical" evidence="1">
    <location>
        <begin position="142"/>
        <end position="162"/>
    </location>
</feature>
<name>A0A7G6Y669_9MICO</name>
<dbReference type="AlphaFoldDB" id="A0A7G6Y669"/>